<accession>A0AB34HA19</accession>
<evidence type="ECO:0000256" key="3">
    <source>
        <dbReference type="SAM" id="Phobius"/>
    </source>
</evidence>
<protein>
    <recommendedName>
        <fullName evidence="6">Nebulette</fullName>
    </recommendedName>
</protein>
<keyword evidence="2" id="KW-0009">Actin-binding</keyword>
<feature type="transmembrane region" description="Helical" evidence="3">
    <location>
        <begin position="270"/>
        <end position="291"/>
    </location>
</feature>
<dbReference type="PANTHER" id="PTHR11039">
    <property type="entry name" value="NEBULIN"/>
    <property type="match status" value="1"/>
</dbReference>
<evidence type="ECO:0000313" key="4">
    <source>
        <dbReference type="EMBL" id="KAJ8788813.1"/>
    </source>
</evidence>
<dbReference type="SMART" id="SM00227">
    <property type="entry name" value="NEBU"/>
    <property type="match status" value="10"/>
</dbReference>
<dbReference type="GO" id="GO:0071691">
    <property type="term" value="P:cardiac muscle thin filament assembly"/>
    <property type="evidence" value="ECO:0007669"/>
    <property type="project" value="TreeGrafter"/>
</dbReference>
<keyword evidence="3" id="KW-0812">Transmembrane</keyword>
<name>A0AB34HA19_ESCRO</name>
<keyword evidence="1" id="KW-0677">Repeat</keyword>
<dbReference type="EMBL" id="JAIQCJ010001564">
    <property type="protein sequence ID" value="KAJ8788813.1"/>
    <property type="molecule type" value="Genomic_DNA"/>
</dbReference>
<dbReference type="Pfam" id="PF00880">
    <property type="entry name" value="Nebulin"/>
    <property type="match status" value="6"/>
</dbReference>
<keyword evidence="3" id="KW-1133">Transmembrane helix</keyword>
<dbReference type="PANTHER" id="PTHR11039:SF48">
    <property type="entry name" value="NEBULETTE"/>
    <property type="match status" value="1"/>
</dbReference>
<reference evidence="4 5" key="1">
    <citation type="submission" date="2022-11" db="EMBL/GenBank/DDBJ databases">
        <title>Whole genome sequence of Eschrichtius robustus ER-17-0199.</title>
        <authorList>
            <person name="Bruniche-Olsen A."/>
            <person name="Black A.N."/>
            <person name="Fields C.J."/>
            <person name="Walden K."/>
            <person name="Dewoody J.A."/>
        </authorList>
    </citation>
    <scope>NUCLEOTIDE SEQUENCE [LARGE SCALE GENOMIC DNA]</scope>
    <source>
        <strain evidence="4">ER-17-0199</strain>
        <tissue evidence="4">Blubber</tissue>
    </source>
</reference>
<sequence>MFLLWKVKYKEKFDNEMKDKKHHYNPLESASFRQSQLATALASNREYRKLFEENKGMYHFDTDAVEHLHHKGNAMLQSQVKYKEEYEKNKGKSMLEFVETPSYQASKEAQKMQSEKVYREDFEKEIKGRSSMDLDKTPEFLHVKYITSLLKEKEYKKDLENEIKGKGMELNSEVLDIQRAKRASEMASEKEYKKDLESKIKGKGMQVGTDTLGIQHAKRASEIASEVSTVSDATLRLSPLLRVLNPVPCLPCSLCSSLTGFHAVPAQGLWSLYSAVAFLKVLPLGFAWFYFLQKDYKRDLETEIRGKGMQVSTGTLDIQRAKKASEMASQKEYKKDLENEIKGKGMQVSMDIPDMLRAKRASEIYSQKKYKDEAEKMLSSYSTVADTPEIQRIKTTQQNISAVFYKKEVGAGTAVKDTPEIERVKKNQQNISSVSSL</sequence>
<proteinExistence type="predicted"/>
<keyword evidence="3" id="KW-0472">Membrane</keyword>
<comment type="caution">
    <text evidence="4">The sequence shown here is derived from an EMBL/GenBank/DDBJ whole genome shotgun (WGS) entry which is preliminary data.</text>
</comment>
<organism evidence="4 5">
    <name type="scientific">Eschrichtius robustus</name>
    <name type="common">California gray whale</name>
    <name type="synonym">Eschrichtius gibbosus</name>
    <dbReference type="NCBI Taxonomy" id="9764"/>
    <lineage>
        <taxon>Eukaryota</taxon>
        <taxon>Metazoa</taxon>
        <taxon>Chordata</taxon>
        <taxon>Craniata</taxon>
        <taxon>Vertebrata</taxon>
        <taxon>Euteleostomi</taxon>
        <taxon>Mammalia</taxon>
        <taxon>Eutheria</taxon>
        <taxon>Laurasiatheria</taxon>
        <taxon>Artiodactyla</taxon>
        <taxon>Whippomorpha</taxon>
        <taxon>Cetacea</taxon>
        <taxon>Mysticeti</taxon>
        <taxon>Eschrichtiidae</taxon>
        <taxon>Eschrichtius</taxon>
    </lineage>
</organism>
<dbReference type="InterPro" id="IPR055297">
    <property type="entry name" value="NEBU/NEBL"/>
</dbReference>
<dbReference type="Proteomes" id="UP001159641">
    <property type="component" value="Unassembled WGS sequence"/>
</dbReference>
<evidence type="ECO:0000313" key="5">
    <source>
        <dbReference type="Proteomes" id="UP001159641"/>
    </source>
</evidence>
<evidence type="ECO:0000256" key="2">
    <source>
        <dbReference type="ARBA" id="ARBA00023203"/>
    </source>
</evidence>
<evidence type="ECO:0008006" key="6">
    <source>
        <dbReference type="Google" id="ProtNLM"/>
    </source>
</evidence>
<dbReference type="PROSITE" id="PS51216">
    <property type="entry name" value="NEBULIN"/>
    <property type="match status" value="7"/>
</dbReference>
<dbReference type="AlphaFoldDB" id="A0AB34HA19"/>
<keyword evidence="5" id="KW-1185">Reference proteome</keyword>
<dbReference type="InterPro" id="IPR000900">
    <property type="entry name" value="Nebulin_repeat"/>
</dbReference>
<evidence type="ECO:0000256" key="1">
    <source>
        <dbReference type="ARBA" id="ARBA00022737"/>
    </source>
</evidence>
<gene>
    <name evidence="4" type="ORF">J1605_005109</name>
</gene>
<dbReference type="GO" id="GO:0030018">
    <property type="term" value="C:Z disc"/>
    <property type="evidence" value="ECO:0007669"/>
    <property type="project" value="InterPro"/>
</dbReference>
<dbReference type="GO" id="GO:0051015">
    <property type="term" value="F:actin filament binding"/>
    <property type="evidence" value="ECO:0007669"/>
    <property type="project" value="InterPro"/>
</dbReference>